<proteinExistence type="predicted"/>
<dbReference type="Proteomes" id="UP000828941">
    <property type="component" value="Chromosome 2"/>
</dbReference>
<gene>
    <name evidence="1" type="ORF">L6164_003494</name>
</gene>
<organism evidence="1 2">
    <name type="scientific">Bauhinia variegata</name>
    <name type="common">Purple orchid tree</name>
    <name type="synonym">Phanera variegata</name>
    <dbReference type="NCBI Taxonomy" id="167791"/>
    <lineage>
        <taxon>Eukaryota</taxon>
        <taxon>Viridiplantae</taxon>
        <taxon>Streptophyta</taxon>
        <taxon>Embryophyta</taxon>
        <taxon>Tracheophyta</taxon>
        <taxon>Spermatophyta</taxon>
        <taxon>Magnoliopsida</taxon>
        <taxon>eudicotyledons</taxon>
        <taxon>Gunneridae</taxon>
        <taxon>Pentapetalae</taxon>
        <taxon>rosids</taxon>
        <taxon>fabids</taxon>
        <taxon>Fabales</taxon>
        <taxon>Fabaceae</taxon>
        <taxon>Cercidoideae</taxon>
        <taxon>Cercideae</taxon>
        <taxon>Bauhiniinae</taxon>
        <taxon>Bauhinia</taxon>
    </lineage>
</organism>
<sequence>MGNRNSSDAYELKEKPFVKMEVNKSSSEEFPEEYAVIYTSLKEDRFRCVLRVRANRDKAQFTLQDGLCLHEEVSMNVEVNALRHECGLYILEIQKVDCNKDMKERWHRRLWHRWQDQELEYSYKDRKVTINLYRSIETSSVPCNLLSCFECLLVTMEGPIFGRQLYIDRMVEDNPEDCSNSSIIKTKYKFHPNEGKDIVVAASYLSTTGAINTVNSETNGKFNNSIFTDCHFHG</sequence>
<accession>A0ACB9Q3Q8</accession>
<evidence type="ECO:0000313" key="2">
    <source>
        <dbReference type="Proteomes" id="UP000828941"/>
    </source>
</evidence>
<reference evidence="1 2" key="1">
    <citation type="journal article" date="2022" name="DNA Res.">
        <title>Chromosomal-level genome assembly of the orchid tree Bauhinia variegata (Leguminosae; Cercidoideae) supports the allotetraploid origin hypothesis of Bauhinia.</title>
        <authorList>
            <person name="Zhong Y."/>
            <person name="Chen Y."/>
            <person name="Zheng D."/>
            <person name="Pang J."/>
            <person name="Liu Y."/>
            <person name="Luo S."/>
            <person name="Meng S."/>
            <person name="Qian L."/>
            <person name="Wei D."/>
            <person name="Dai S."/>
            <person name="Zhou R."/>
        </authorList>
    </citation>
    <scope>NUCLEOTIDE SEQUENCE [LARGE SCALE GENOMIC DNA]</scope>
    <source>
        <strain evidence="1">BV-YZ2020</strain>
    </source>
</reference>
<dbReference type="EMBL" id="CM039427">
    <property type="protein sequence ID" value="KAI4354647.1"/>
    <property type="molecule type" value="Genomic_DNA"/>
</dbReference>
<name>A0ACB9Q3Q8_BAUVA</name>
<comment type="caution">
    <text evidence="1">The sequence shown here is derived from an EMBL/GenBank/DDBJ whole genome shotgun (WGS) entry which is preliminary data.</text>
</comment>
<evidence type="ECO:0000313" key="1">
    <source>
        <dbReference type="EMBL" id="KAI4354647.1"/>
    </source>
</evidence>
<keyword evidence="2" id="KW-1185">Reference proteome</keyword>
<protein>
    <submittedName>
        <fullName evidence="1">Uncharacterized protein</fullName>
    </submittedName>
</protein>